<evidence type="ECO:0008006" key="5">
    <source>
        <dbReference type="Google" id="ProtNLM"/>
    </source>
</evidence>
<evidence type="ECO:0000256" key="2">
    <source>
        <dbReference type="SAM" id="SignalP"/>
    </source>
</evidence>
<gene>
    <name evidence="3" type="ORF">G6N73_00265</name>
</gene>
<feature type="compositionally biased region" description="Basic and acidic residues" evidence="1">
    <location>
        <begin position="84"/>
        <end position="97"/>
    </location>
</feature>
<evidence type="ECO:0000256" key="1">
    <source>
        <dbReference type="SAM" id="MobiDB-lite"/>
    </source>
</evidence>
<dbReference type="RefSeq" id="WP_165021566.1">
    <property type="nucleotide sequence ID" value="NZ_JAAKZF010000001.1"/>
</dbReference>
<keyword evidence="2" id="KW-0732">Signal</keyword>
<name>A0A6G4W4E7_9HYPH</name>
<comment type="caution">
    <text evidence="3">The sequence shown here is derived from an EMBL/GenBank/DDBJ whole genome shotgun (WGS) entry which is preliminary data.</text>
</comment>
<evidence type="ECO:0000313" key="3">
    <source>
        <dbReference type="EMBL" id="NGO49621.1"/>
    </source>
</evidence>
<dbReference type="AlphaFoldDB" id="A0A6G4W4E7"/>
<feature type="compositionally biased region" description="Low complexity" evidence="1">
    <location>
        <begin position="58"/>
        <end position="75"/>
    </location>
</feature>
<feature type="signal peptide" evidence="2">
    <location>
        <begin position="1"/>
        <end position="21"/>
    </location>
</feature>
<sequence length="133" mass="13843">MLIRLATFTALSVMLAAPAFADCREELTKLEQPAVTAETGAATSESGIATEHQEQVLQGAQGTSTETTGSTGAASDQVEAISPHQEEVTRGATGHDADQVAMLMTEARKMADAGDEAGCMQKVTELKDVMGTE</sequence>
<keyword evidence="4" id="KW-1185">Reference proteome</keyword>
<evidence type="ECO:0000313" key="4">
    <source>
        <dbReference type="Proteomes" id="UP001642900"/>
    </source>
</evidence>
<organism evidence="3 4">
    <name type="scientific">Allomesorhizobium camelthorni</name>
    <dbReference type="NCBI Taxonomy" id="475069"/>
    <lineage>
        <taxon>Bacteria</taxon>
        <taxon>Pseudomonadati</taxon>
        <taxon>Pseudomonadota</taxon>
        <taxon>Alphaproteobacteria</taxon>
        <taxon>Hyphomicrobiales</taxon>
        <taxon>Phyllobacteriaceae</taxon>
        <taxon>Allomesorhizobium</taxon>
    </lineage>
</organism>
<reference evidence="3 4" key="1">
    <citation type="submission" date="2020-02" db="EMBL/GenBank/DDBJ databases">
        <title>Genome sequence of strain CCNWXJ40-4.</title>
        <authorList>
            <person name="Gao J."/>
            <person name="Sun J."/>
        </authorList>
    </citation>
    <scope>NUCLEOTIDE SEQUENCE [LARGE SCALE GENOMIC DNA]</scope>
    <source>
        <strain evidence="3 4">CCNWXJ 40-4</strain>
    </source>
</reference>
<feature type="region of interest" description="Disordered" evidence="1">
    <location>
        <begin position="34"/>
        <end position="97"/>
    </location>
</feature>
<proteinExistence type="predicted"/>
<dbReference type="Proteomes" id="UP001642900">
    <property type="component" value="Unassembled WGS sequence"/>
</dbReference>
<dbReference type="EMBL" id="JAAKZF010000001">
    <property type="protein sequence ID" value="NGO49621.1"/>
    <property type="molecule type" value="Genomic_DNA"/>
</dbReference>
<feature type="chain" id="PRO_5026164515" description="DUF4175 domain-containing protein" evidence="2">
    <location>
        <begin position="22"/>
        <end position="133"/>
    </location>
</feature>
<protein>
    <recommendedName>
        <fullName evidence="5">DUF4175 domain-containing protein</fullName>
    </recommendedName>
</protein>
<accession>A0A6G4W4E7</accession>